<evidence type="ECO:0000313" key="3">
    <source>
        <dbReference type="Proteomes" id="UP000825935"/>
    </source>
</evidence>
<dbReference type="PANTHER" id="PTHR33133:SF1">
    <property type="entry name" value="EXPRESSED PROTEIN-RELATED"/>
    <property type="match status" value="1"/>
</dbReference>
<proteinExistence type="predicted"/>
<dbReference type="OMA" id="FAYFTMF"/>
<sequence>METFEGGPGWGNVQHLRVCGIVKHSFSVLFARAKLFLAIAVTLTLPLCFIVLAHYLAIDPLVTRMRRYQDMEDIDGSLRHRITADRIRLGLLLAAYVLLVLAFALLSTAATVYSVACIYTKRTLTFRKVISVLPKVWRRLLITFLWAFVFVFFLLGAFLAIVLFVFLVFYPLSFIVAEVMWWIVSLLFAAALFHFTCIFNLASVISVLEESNGIKALKKSNLLIKGKRIEAYCLYALYLIFTSLVVIGFDFASLSLSKVGLRVLIAIIFAVILAVVEEIGIMVFTILYFTCKAYHHESIDMLALSEHLGAYAGEYVNLRASVQMESTQRV</sequence>
<feature type="transmembrane region" description="Helical" evidence="1">
    <location>
        <begin position="93"/>
        <end position="119"/>
    </location>
</feature>
<feature type="transmembrane region" description="Helical" evidence="1">
    <location>
        <begin position="140"/>
        <end position="169"/>
    </location>
</feature>
<feature type="transmembrane region" description="Helical" evidence="1">
    <location>
        <begin position="229"/>
        <end position="249"/>
    </location>
</feature>
<evidence type="ECO:0000313" key="2">
    <source>
        <dbReference type="EMBL" id="KAH7427689.1"/>
    </source>
</evidence>
<feature type="transmembrane region" description="Helical" evidence="1">
    <location>
        <begin position="35"/>
        <end position="58"/>
    </location>
</feature>
<dbReference type="OrthoDB" id="1908649at2759"/>
<feature type="transmembrane region" description="Helical" evidence="1">
    <location>
        <begin position="181"/>
        <end position="208"/>
    </location>
</feature>
<name>A0A8T2U530_CERRI</name>
<keyword evidence="1" id="KW-0812">Transmembrane</keyword>
<dbReference type="EMBL" id="CM035415">
    <property type="protein sequence ID" value="KAH7427689.1"/>
    <property type="molecule type" value="Genomic_DNA"/>
</dbReference>
<keyword evidence="3" id="KW-1185">Reference proteome</keyword>
<evidence type="ECO:0000256" key="1">
    <source>
        <dbReference type="SAM" id="Phobius"/>
    </source>
</evidence>
<reference evidence="2" key="1">
    <citation type="submission" date="2021-08" db="EMBL/GenBank/DDBJ databases">
        <title>WGS assembly of Ceratopteris richardii.</title>
        <authorList>
            <person name="Marchant D.B."/>
            <person name="Chen G."/>
            <person name="Jenkins J."/>
            <person name="Shu S."/>
            <person name="Leebens-Mack J."/>
            <person name="Grimwood J."/>
            <person name="Schmutz J."/>
            <person name="Soltis P."/>
            <person name="Soltis D."/>
            <person name="Chen Z.-H."/>
        </authorList>
    </citation>
    <scope>NUCLEOTIDE SEQUENCE</scope>
    <source>
        <strain evidence="2">Whitten #5841</strain>
        <tissue evidence="2">Leaf</tissue>
    </source>
</reference>
<protein>
    <submittedName>
        <fullName evidence="2">Uncharacterized protein</fullName>
    </submittedName>
</protein>
<dbReference type="PANTHER" id="PTHR33133">
    <property type="entry name" value="OS08G0107100 PROTEIN-RELATED"/>
    <property type="match status" value="1"/>
</dbReference>
<keyword evidence="1" id="KW-0472">Membrane</keyword>
<gene>
    <name evidence="2" type="ORF">KP509_10G055300</name>
</gene>
<organism evidence="2 3">
    <name type="scientific">Ceratopteris richardii</name>
    <name type="common">Triangle waterfern</name>
    <dbReference type="NCBI Taxonomy" id="49495"/>
    <lineage>
        <taxon>Eukaryota</taxon>
        <taxon>Viridiplantae</taxon>
        <taxon>Streptophyta</taxon>
        <taxon>Embryophyta</taxon>
        <taxon>Tracheophyta</taxon>
        <taxon>Polypodiopsida</taxon>
        <taxon>Polypodiidae</taxon>
        <taxon>Polypodiales</taxon>
        <taxon>Pteridineae</taxon>
        <taxon>Pteridaceae</taxon>
        <taxon>Parkerioideae</taxon>
        <taxon>Ceratopteris</taxon>
    </lineage>
</organism>
<accession>A0A8T2U530</accession>
<comment type="caution">
    <text evidence="2">The sequence shown here is derived from an EMBL/GenBank/DDBJ whole genome shotgun (WGS) entry which is preliminary data.</text>
</comment>
<dbReference type="AlphaFoldDB" id="A0A8T2U530"/>
<feature type="transmembrane region" description="Helical" evidence="1">
    <location>
        <begin position="261"/>
        <end position="289"/>
    </location>
</feature>
<keyword evidence="1" id="KW-1133">Transmembrane helix</keyword>
<dbReference type="Proteomes" id="UP000825935">
    <property type="component" value="Chromosome 10"/>
</dbReference>